<feature type="domain" description="Peptidase M16 N-terminal" evidence="2">
    <location>
        <begin position="75"/>
        <end position="202"/>
    </location>
</feature>
<dbReference type="RefSeq" id="WP_046710907.1">
    <property type="nucleotide sequence ID" value="NZ_BJXR01000012.1"/>
</dbReference>
<dbReference type="Proteomes" id="UP000183760">
    <property type="component" value="Unassembled WGS sequence"/>
</dbReference>
<dbReference type="InterPro" id="IPR011249">
    <property type="entry name" value="Metalloenz_LuxS/M16"/>
</dbReference>
<dbReference type="PANTHER" id="PTHR11851:SF224">
    <property type="entry name" value="PROCESSING PROTEASE"/>
    <property type="match status" value="1"/>
</dbReference>
<evidence type="ECO:0000313" key="4">
    <source>
        <dbReference type="EMBL" id="GEN05769.1"/>
    </source>
</evidence>
<dbReference type="OrthoDB" id="9811314at2"/>
<keyword evidence="1" id="KW-0732">Signal</keyword>
<feature type="domain" description="Peptidase M16 C-terminal" evidence="3">
    <location>
        <begin position="213"/>
        <end position="388"/>
    </location>
</feature>
<name>A0A511SV36_MYXFU</name>
<reference evidence="5 6" key="1">
    <citation type="submission" date="2016-10" db="EMBL/GenBank/DDBJ databases">
        <authorList>
            <person name="Varghese N."/>
            <person name="Submissions S."/>
        </authorList>
    </citation>
    <scope>NUCLEOTIDE SEQUENCE [LARGE SCALE GENOMIC DNA]</scope>
    <source>
        <strain evidence="5 6">DSM 16525</strain>
    </source>
</reference>
<evidence type="ECO:0000259" key="3">
    <source>
        <dbReference type="Pfam" id="PF05193"/>
    </source>
</evidence>
<evidence type="ECO:0000259" key="2">
    <source>
        <dbReference type="Pfam" id="PF00675"/>
    </source>
</evidence>
<organism evidence="4 7">
    <name type="scientific">Myxococcus fulvus</name>
    <dbReference type="NCBI Taxonomy" id="33"/>
    <lineage>
        <taxon>Bacteria</taxon>
        <taxon>Pseudomonadati</taxon>
        <taxon>Myxococcota</taxon>
        <taxon>Myxococcia</taxon>
        <taxon>Myxococcales</taxon>
        <taxon>Cystobacterineae</taxon>
        <taxon>Myxococcaceae</taxon>
        <taxon>Myxococcus</taxon>
    </lineage>
</organism>
<dbReference type="InterPro" id="IPR007863">
    <property type="entry name" value="Peptidase_M16_C"/>
</dbReference>
<dbReference type="InterPro" id="IPR011765">
    <property type="entry name" value="Pept_M16_N"/>
</dbReference>
<dbReference type="EMBL" id="FOIB01000001">
    <property type="protein sequence ID" value="SES95666.1"/>
    <property type="molecule type" value="Genomic_DNA"/>
</dbReference>
<dbReference type="STRING" id="1334629.MFUL124B02_04340"/>
<feature type="chain" id="PRO_5022947420" evidence="1">
    <location>
        <begin position="24"/>
        <end position="490"/>
    </location>
</feature>
<dbReference type="Pfam" id="PF00675">
    <property type="entry name" value="Peptidase_M16"/>
    <property type="match status" value="1"/>
</dbReference>
<dbReference type="Pfam" id="PF05193">
    <property type="entry name" value="Peptidase_M16_C"/>
    <property type="match status" value="1"/>
</dbReference>
<reference evidence="4 7" key="2">
    <citation type="submission" date="2019-07" db="EMBL/GenBank/DDBJ databases">
        <title>Whole genome shotgun sequence of Myxococcus fulvus NBRC 100333.</title>
        <authorList>
            <person name="Hosoyama A."/>
            <person name="Uohara A."/>
            <person name="Ohji S."/>
            <person name="Ichikawa N."/>
        </authorList>
    </citation>
    <scope>NUCLEOTIDE SEQUENCE [LARGE SCALE GENOMIC DNA]</scope>
    <source>
        <strain evidence="4 7">NBRC 100333</strain>
    </source>
</reference>
<comment type="caution">
    <text evidence="4">The sequence shown here is derived from an EMBL/GenBank/DDBJ whole genome shotgun (WGS) entry which is preliminary data.</text>
</comment>
<evidence type="ECO:0000256" key="1">
    <source>
        <dbReference type="SAM" id="SignalP"/>
    </source>
</evidence>
<dbReference type="InterPro" id="IPR050361">
    <property type="entry name" value="MPP/UQCRC_Complex"/>
</dbReference>
<dbReference type="GO" id="GO:0046872">
    <property type="term" value="F:metal ion binding"/>
    <property type="evidence" value="ECO:0007669"/>
    <property type="project" value="InterPro"/>
</dbReference>
<keyword evidence="6" id="KW-1185">Reference proteome</keyword>
<gene>
    <name evidence="4" type="ORF">MFU01_08060</name>
    <name evidence="5" type="ORF">SAMN05443572_101683</name>
</gene>
<evidence type="ECO:0000313" key="7">
    <source>
        <dbReference type="Proteomes" id="UP000321514"/>
    </source>
</evidence>
<proteinExistence type="predicted"/>
<protein>
    <submittedName>
        <fullName evidence="4">Peptidase M16</fullName>
    </submittedName>
    <submittedName>
        <fullName evidence="5">Predicted Zn-dependent peptidase</fullName>
    </submittedName>
</protein>
<evidence type="ECO:0000313" key="5">
    <source>
        <dbReference type="EMBL" id="SES95666.1"/>
    </source>
</evidence>
<sequence>MIAPLTWKTVLAAVLLSSGTAVAQGAAPSKPAPTAAPAAAQGVKLPKPTTVTLKNGAKLLLVERKEVPLIAFSAWLRGGALADPSGKEGLAALTAELLQKGAGARDARQFAEAVDGVGAMLDTRADLENLVVNGQFMSRDSALMVELLADLLTRPRFAQDELEKTRERMASEITAAKDGDPRGLINTYFEAYQFAGHPYGTPVGGTEASLPTLSREDVLAYAKNQLGGDRLILSVVGDFDTKALAAKLEAALGGWAKAASPAPQVPATTVSQGRRVLLVDKPDATQTYFTIGNTGIARNDPDRVTANLVETVLGGRFTSLLNTELRVKSGLTYGARAYFAPSAHPGTFAIFSFTQTEKTDKAIDMALEVYSRYRKTGMDDAMLASAKSYVLGQFPPRLETGGQVANKLSELAFYNLDANDVDGFATAVSTATRESVGAVLQRTLPAPENLTFVFIGKASAIREMARKYGPVTEMKISDKRFAPAAAPAKR</sequence>
<dbReference type="EMBL" id="BJXR01000012">
    <property type="protein sequence ID" value="GEN05769.1"/>
    <property type="molecule type" value="Genomic_DNA"/>
</dbReference>
<dbReference type="Gene3D" id="3.30.830.10">
    <property type="entry name" value="Metalloenzyme, LuxS/M16 peptidase-like"/>
    <property type="match status" value="2"/>
</dbReference>
<dbReference type="PANTHER" id="PTHR11851">
    <property type="entry name" value="METALLOPROTEASE"/>
    <property type="match status" value="1"/>
</dbReference>
<accession>A0A511SV36</accession>
<evidence type="ECO:0000313" key="6">
    <source>
        <dbReference type="Proteomes" id="UP000183760"/>
    </source>
</evidence>
<dbReference type="AlphaFoldDB" id="A0A511SV36"/>
<dbReference type="Proteomes" id="UP000321514">
    <property type="component" value="Unassembled WGS sequence"/>
</dbReference>
<feature type="signal peptide" evidence="1">
    <location>
        <begin position="1"/>
        <end position="23"/>
    </location>
</feature>
<dbReference type="SUPFAM" id="SSF63411">
    <property type="entry name" value="LuxS/MPP-like metallohydrolase"/>
    <property type="match status" value="2"/>
</dbReference>